<feature type="chain" id="PRO_5009315795" evidence="1">
    <location>
        <begin position="17"/>
        <end position="218"/>
    </location>
</feature>
<feature type="signal peptide" evidence="1">
    <location>
        <begin position="1"/>
        <end position="16"/>
    </location>
</feature>
<keyword evidence="1" id="KW-0732">Signal</keyword>
<dbReference type="WBParaSite" id="MhA1_Contig2291.frz3.gene4">
    <property type="protein sequence ID" value="MhA1_Contig2291.frz3.gene4"/>
    <property type="gene ID" value="MhA1_Contig2291.frz3.gene4"/>
</dbReference>
<evidence type="ECO:0000313" key="2">
    <source>
        <dbReference type="Proteomes" id="UP000095281"/>
    </source>
</evidence>
<accession>A0A1I8BFR0</accession>
<evidence type="ECO:0000313" key="3">
    <source>
        <dbReference type="WBParaSite" id="MhA1_Contig2291.frz3.gene4"/>
    </source>
</evidence>
<keyword evidence="2" id="KW-1185">Reference proteome</keyword>
<sequence length="218" mass="25868">MIILIFFLKLLATTYCIDVFYGAITPSTLEDLIETNIKWHIRIDCDECIKDGKTQQITKFNLKNEKEVKFEFNLVPAPDKVFITKLNVKITSLDPIGGQKRSNKWTLTFKNQKVKRFYLFQFGHFRQQDEEKGLYLRLKFNNPLDDNYLIKVDNEPKMHYLIKIYKEKDRKKELANKILEDDEWQGKVEFDLKLDKTEITSYINSSKKYPLVIIVKAV</sequence>
<dbReference type="AlphaFoldDB" id="A0A1I8BFR0"/>
<protein>
    <submittedName>
        <fullName evidence="3">Galectin</fullName>
    </submittedName>
</protein>
<dbReference type="Proteomes" id="UP000095281">
    <property type="component" value="Unplaced"/>
</dbReference>
<proteinExistence type="predicted"/>
<reference evidence="3" key="1">
    <citation type="submission" date="2016-11" db="UniProtKB">
        <authorList>
            <consortium name="WormBaseParasite"/>
        </authorList>
    </citation>
    <scope>IDENTIFICATION</scope>
</reference>
<evidence type="ECO:0000256" key="1">
    <source>
        <dbReference type="SAM" id="SignalP"/>
    </source>
</evidence>
<organism evidence="2 3">
    <name type="scientific">Meloidogyne hapla</name>
    <name type="common">Root-knot nematode worm</name>
    <dbReference type="NCBI Taxonomy" id="6305"/>
    <lineage>
        <taxon>Eukaryota</taxon>
        <taxon>Metazoa</taxon>
        <taxon>Ecdysozoa</taxon>
        <taxon>Nematoda</taxon>
        <taxon>Chromadorea</taxon>
        <taxon>Rhabditida</taxon>
        <taxon>Tylenchina</taxon>
        <taxon>Tylenchomorpha</taxon>
        <taxon>Tylenchoidea</taxon>
        <taxon>Meloidogynidae</taxon>
        <taxon>Meloidogyninae</taxon>
        <taxon>Meloidogyne</taxon>
    </lineage>
</organism>
<name>A0A1I8BFR0_MELHA</name>